<protein>
    <submittedName>
        <fullName evidence="2">Helix-turn-helix transcriptional regulator</fullName>
    </submittedName>
</protein>
<dbReference type="PROSITE" id="PS50943">
    <property type="entry name" value="HTH_CROC1"/>
    <property type="match status" value="1"/>
</dbReference>
<dbReference type="Proteomes" id="UP001331561">
    <property type="component" value="Unassembled WGS sequence"/>
</dbReference>
<name>A0ABU6K6U2_9RHOO</name>
<dbReference type="SMART" id="SM00530">
    <property type="entry name" value="HTH_XRE"/>
    <property type="match status" value="1"/>
</dbReference>
<dbReference type="SUPFAM" id="SSF47413">
    <property type="entry name" value="lambda repressor-like DNA-binding domains"/>
    <property type="match status" value="1"/>
</dbReference>
<comment type="caution">
    <text evidence="2">The sequence shown here is derived from an EMBL/GenBank/DDBJ whole genome shotgun (WGS) entry which is preliminary data.</text>
</comment>
<reference evidence="2 3" key="1">
    <citation type="submission" date="2024-01" db="EMBL/GenBank/DDBJ databases">
        <title>Uliginosibacterium soil sp. nov.</title>
        <authorList>
            <person name="Lv Y."/>
        </authorList>
    </citation>
    <scope>NUCLEOTIDE SEQUENCE [LARGE SCALE GENOMIC DNA]</scope>
    <source>
        <strain evidence="2 3">H3</strain>
    </source>
</reference>
<organism evidence="2 3">
    <name type="scientific">Uliginosibacterium silvisoli</name>
    <dbReference type="NCBI Taxonomy" id="3114758"/>
    <lineage>
        <taxon>Bacteria</taxon>
        <taxon>Pseudomonadati</taxon>
        <taxon>Pseudomonadota</taxon>
        <taxon>Betaproteobacteria</taxon>
        <taxon>Rhodocyclales</taxon>
        <taxon>Zoogloeaceae</taxon>
        <taxon>Uliginosibacterium</taxon>
    </lineage>
</organism>
<dbReference type="CDD" id="cd00093">
    <property type="entry name" value="HTH_XRE"/>
    <property type="match status" value="1"/>
</dbReference>
<proteinExistence type="predicted"/>
<accession>A0ABU6K6U2</accession>
<sequence length="130" mass="14242">MDWNFFGRSFGDLRRKYGLRQKQVAYNGGVSPSYVASLEGGRRPPPGDDGLQKIIAALGATEDEKAHLVRASCLTQIARVIHGHSEMFPAASAAISLLEISPQMSPAEVSAIQSLVEGYRFRTLLPQRKE</sequence>
<dbReference type="RefSeq" id="WP_327600281.1">
    <property type="nucleotide sequence ID" value="NZ_JAYXHS010000003.1"/>
</dbReference>
<feature type="domain" description="HTH cro/C1-type" evidence="1">
    <location>
        <begin position="13"/>
        <end position="65"/>
    </location>
</feature>
<gene>
    <name evidence="2" type="ORF">VVD49_16370</name>
</gene>
<evidence type="ECO:0000313" key="3">
    <source>
        <dbReference type="Proteomes" id="UP001331561"/>
    </source>
</evidence>
<dbReference type="Pfam" id="PF13560">
    <property type="entry name" value="HTH_31"/>
    <property type="match status" value="1"/>
</dbReference>
<dbReference type="InterPro" id="IPR001387">
    <property type="entry name" value="Cro/C1-type_HTH"/>
</dbReference>
<evidence type="ECO:0000259" key="1">
    <source>
        <dbReference type="PROSITE" id="PS50943"/>
    </source>
</evidence>
<dbReference type="EMBL" id="JAYXHS010000003">
    <property type="protein sequence ID" value="MEC5387306.1"/>
    <property type="molecule type" value="Genomic_DNA"/>
</dbReference>
<dbReference type="InterPro" id="IPR010982">
    <property type="entry name" value="Lambda_DNA-bd_dom_sf"/>
</dbReference>
<dbReference type="Gene3D" id="1.10.260.40">
    <property type="entry name" value="lambda repressor-like DNA-binding domains"/>
    <property type="match status" value="1"/>
</dbReference>
<evidence type="ECO:0000313" key="2">
    <source>
        <dbReference type="EMBL" id="MEC5387306.1"/>
    </source>
</evidence>
<keyword evidence="3" id="KW-1185">Reference proteome</keyword>